<dbReference type="RefSeq" id="XP_028127913.1">
    <property type="nucleotide sequence ID" value="XM_028272112.1"/>
</dbReference>
<sequence>MSKKQKRTLKAENRLFNEEWELQYFLISSNDKMVCLLCSTVITTIKKYNANQHYMTHSNHKYAILEGEARETILQQLKKEKLHQQQTFNKFFQQNNNATEARYKVAYILGKRGKPFSDVEMIKDCIVEVVKCLHPEKVDKYKQLPLSRGTITERQHELATNIKQQFCKIIKEENIYFSIALDESTDNTDSAQVLFFIRAITEDFRCFEELLALGTLSGGTRGKDFLENFKIKICEAGLNINNLVSVCTDGAPAIVGKREGFISLLKKEYANLEKLISFHCILHQQNLCAKSASLNDTLEKNIVIVNFIRSSSMRHRQFRDIIMSDNDTFNGDLPYHSKISWISRGQGLLKIFTLCQQIIKFFEEQKKYCDLSDKEFCRNAAFLCDMTMKQN</sequence>
<dbReference type="Pfam" id="PF18658">
    <property type="entry name" value="zf-C2H2_12"/>
    <property type="match status" value="1"/>
</dbReference>
<dbReference type="SUPFAM" id="SSF53098">
    <property type="entry name" value="Ribonuclease H-like"/>
    <property type="match status" value="1"/>
</dbReference>
<dbReference type="InParanoid" id="A0A6P7F1W9"/>
<name>A0A6P7F1W9_DIAVI</name>
<reference evidence="2" key="1">
    <citation type="submission" date="2025-08" db="UniProtKB">
        <authorList>
            <consortium name="RefSeq"/>
        </authorList>
    </citation>
    <scope>IDENTIFICATION</scope>
    <source>
        <tissue evidence="2">Whole insect</tissue>
    </source>
</reference>
<evidence type="ECO:0000259" key="1">
    <source>
        <dbReference type="Pfam" id="PF18658"/>
    </source>
</evidence>
<dbReference type="AlphaFoldDB" id="A0A6P7F1W9"/>
<organism evidence="2">
    <name type="scientific">Diabrotica virgifera virgifera</name>
    <name type="common">western corn rootworm</name>
    <dbReference type="NCBI Taxonomy" id="50390"/>
    <lineage>
        <taxon>Eukaryota</taxon>
        <taxon>Metazoa</taxon>
        <taxon>Ecdysozoa</taxon>
        <taxon>Arthropoda</taxon>
        <taxon>Hexapoda</taxon>
        <taxon>Insecta</taxon>
        <taxon>Pterygota</taxon>
        <taxon>Neoptera</taxon>
        <taxon>Endopterygota</taxon>
        <taxon>Coleoptera</taxon>
        <taxon>Polyphaga</taxon>
        <taxon>Cucujiformia</taxon>
        <taxon>Chrysomeloidea</taxon>
        <taxon>Chrysomelidae</taxon>
        <taxon>Galerucinae</taxon>
        <taxon>Diabroticina</taxon>
        <taxon>Diabroticites</taxon>
        <taxon>Diabrotica</taxon>
    </lineage>
</organism>
<dbReference type="InterPro" id="IPR040647">
    <property type="entry name" value="SPIN-DOC_Znf-C2H2"/>
</dbReference>
<gene>
    <name evidence="2" type="primary">LOC114324308</name>
</gene>
<protein>
    <submittedName>
        <fullName evidence="2">General transcription factor II-I repeat domain-containing protein 2A-like</fullName>
    </submittedName>
</protein>
<dbReference type="PANTHER" id="PTHR45913:SF5">
    <property type="entry name" value="GENERAL TRANSCRIPTION FACTOR II-I REPEAT DOMAIN-CONTAINING PROTEIN 2A-LIKE PROTEIN"/>
    <property type="match status" value="1"/>
</dbReference>
<evidence type="ECO:0000313" key="2">
    <source>
        <dbReference type="RefSeq" id="XP_028127913.1"/>
    </source>
</evidence>
<dbReference type="PANTHER" id="PTHR45913">
    <property type="entry name" value="EPM2A-INTERACTING PROTEIN 1"/>
    <property type="match status" value="1"/>
</dbReference>
<feature type="domain" description="SPIN-DOC-like zinc-finger" evidence="1">
    <location>
        <begin position="18"/>
        <end position="76"/>
    </location>
</feature>
<dbReference type="InterPro" id="IPR012337">
    <property type="entry name" value="RNaseH-like_sf"/>
</dbReference>
<accession>A0A6P7F1W9</accession>
<proteinExistence type="predicted"/>